<keyword evidence="5" id="KW-0326">Glycosidase</keyword>
<dbReference type="Pfam" id="PF00933">
    <property type="entry name" value="Glyco_hydro_3"/>
    <property type="match status" value="1"/>
</dbReference>
<dbReference type="InterPro" id="IPR001764">
    <property type="entry name" value="Glyco_hydro_3_N"/>
</dbReference>
<evidence type="ECO:0000259" key="6">
    <source>
        <dbReference type="Pfam" id="PF00933"/>
    </source>
</evidence>
<accession>A0A2K2THS5</accession>
<evidence type="ECO:0000256" key="4">
    <source>
        <dbReference type="ARBA" id="ARBA00022801"/>
    </source>
</evidence>
<dbReference type="EMBL" id="POTQ01000016">
    <property type="protein sequence ID" value="PNV57518.1"/>
    <property type="molecule type" value="Genomic_DNA"/>
</dbReference>
<dbReference type="Proteomes" id="UP000236514">
    <property type="component" value="Unassembled WGS sequence"/>
</dbReference>
<dbReference type="PANTHER" id="PTHR30480:SF13">
    <property type="entry name" value="BETA-HEXOSAMINIDASE"/>
    <property type="match status" value="1"/>
</dbReference>
<evidence type="ECO:0000313" key="8">
    <source>
        <dbReference type="Proteomes" id="UP000236514"/>
    </source>
</evidence>
<dbReference type="EC" id="3.2.1.52" evidence="3"/>
<feature type="domain" description="Glycoside hydrolase family 3 N-terminal" evidence="6">
    <location>
        <begin position="44"/>
        <end position="360"/>
    </location>
</feature>
<dbReference type="InterPro" id="IPR017853">
    <property type="entry name" value="GH"/>
</dbReference>
<dbReference type="AlphaFoldDB" id="A0A2K2THS5"/>
<dbReference type="InterPro" id="IPR019800">
    <property type="entry name" value="Glyco_hydro_3_AS"/>
</dbReference>
<dbReference type="GO" id="GO:0005975">
    <property type="term" value="P:carbohydrate metabolic process"/>
    <property type="evidence" value="ECO:0007669"/>
    <property type="project" value="InterPro"/>
</dbReference>
<keyword evidence="4" id="KW-0378">Hydrolase</keyword>
<reference evidence="7 8" key="1">
    <citation type="submission" date="2018-01" db="EMBL/GenBank/DDBJ databases">
        <title>Draft genome sequence of the feruloyl esterase-producing strain Lactobacillus fermentum CRL 1446, isolated from artisanal goat milk cheese.</title>
        <authorList>
            <person name="Abeijon Mukdsi M.C."/>
            <person name="Saavedra L."/>
            <person name="Gauffin Cano M.P."/>
            <person name="Hebert E.M."/>
            <person name="Medina R.B."/>
        </authorList>
    </citation>
    <scope>NUCLEOTIDE SEQUENCE [LARGE SCALE GENOMIC DNA]</scope>
    <source>
        <strain evidence="7 8">CRL 1446</strain>
    </source>
</reference>
<dbReference type="GO" id="GO:0009254">
    <property type="term" value="P:peptidoglycan turnover"/>
    <property type="evidence" value="ECO:0007669"/>
    <property type="project" value="TreeGrafter"/>
</dbReference>
<dbReference type="InterPro" id="IPR050226">
    <property type="entry name" value="NagZ_Beta-hexosaminidase"/>
</dbReference>
<organism evidence="7 8">
    <name type="scientific">Limosilactobacillus fermentum</name>
    <name type="common">Lactobacillus fermentum</name>
    <dbReference type="NCBI Taxonomy" id="1613"/>
    <lineage>
        <taxon>Bacteria</taxon>
        <taxon>Bacillati</taxon>
        <taxon>Bacillota</taxon>
        <taxon>Bacilli</taxon>
        <taxon>Lactobacillales</taxon>
        <taxon>Lactobacillaceae</taxon>
        <taxon>Limosilactobacillus</taxon>
    </lineage>
</organism>
<proteinExistence type="inferred from homology"/>
<evidence type="ECO:0000313" key="7">
    <source>
        <dbReference type="EMBL" id="PNV57518.1"/>
    </source>
</evidence>
<comment type="similarity">
    <text evidence="2">Belongs to the glycosyl hydrolase 3 family.</text>
</comment>
<evidence type="ECO:0000256" key="2">
    <source>
        <dbReference type="ARBA" id="ARBA00005336"/>
    </source>
</evidence>
<dbReference type="RefSeq" id="WP_103205545.1">
    <property type="nucleotide sequence ID" value="NZ_OKQY01000036.1"/>
</dbReference>
<dbReference type="InterPro" id="IPR036962">
    <property type="entry name" value="Glyco_hydro_3_N_sf"/>
</dbReference>
<comment type="catalytic activity">
    <reaction evidence="1">
        <text>Hydrolysis of terminal non-reducing N-acetyl-D-hexosamine residues in N-acetyl-beta-D-hexosaminides.</text>
        <dbReference type="EC" id="3.2.1.52"/>
    </reaction>
</comment>
<dbReference type="PROSITE" id="PS00775">
    <property type="entry name" value="GLYCOSYL_HYDROL_F3"/>
    <property type="match status" value="1"/>
</dbReference>
<dbReference type="GO" id="GO:0004563">
    <property type="term" value="F:beta-N-acetylhexosaminidase activity"/>
    <property type="evidence" value="ECO:0007669"/>
    <property type="project" value="UniProtKB-EC"/>
</dbReference>
<evidence type="ECO:0000256" key="1">
    <source>
        <dbReference type="ARBA" id="ARBA00001231"/>
    </source>
</evidence>
<sequence>MRSKFWVGVALTVAVTATFGAWHTAQASGKQDQAIARQVKRMSLDEKIGQLFISPVPDEQTAIQDEQTYHLGGWVLFASDLTDQTRAQVIAKLKTEQKTSRIPLLIATDQEGGSVSRLSANPKLTGHDYPSPMDLLKQQGVAGLIKNTTQSARDLKALGINWNFAPVADVTSDPTSFIYDRTLGLNAKQTAKVTPKVVKAIQAQGVAATLKHFPGYGAAPDTHTGTGSSSQALATYQQQDFLPFEAGIKAGADSVLVSHITMTAVDPNAPASLSKPVHQLLRRDLHFKGVIITDDLAMDAIKESAKQTNQNVAVLAVEAGNDMLLTNDYRTDIPAIKQAVANGTISVHQLNQSVTRILRLKVKLGLIK</sequence>
<evidence type="ECO:0000256" key="5">
    <source>
        <dbReference type="ARBA" id="ARBA00023295"/>
    </source>
</evidence>
<comment type="caution">
    <text evidence="7">The sequence shown here is derived from an EMBL/GenBank/DDBJ whole genome shotgun (WGS) entry which is preliminary data.</text>
</comment>
<protein>
    <recommendedName>
        <fullName evidence="3">beta-N-acetylhexosaminidase</fullName>
        <ecNumber evidence="3">3.2.1.52</ecNumber>
    </recommendedName>
</protein>
<evidence type="ECO:0000256" key="3">
    <source>
        <dbReference type="ARBA" id="ARBA00012663"/>
    </source>
</evidence>
<dbReference type="PANTHER" id="PTHR30480">
    <property type="entry name" value="BETA-HEXOSAMINIDASE-RELATED"/>
    <property type="match status" value="1"/>
</dbReference>
<dbReference type="SUPFAM" id="SSF51445">
    <property type="entry name" value="(Trans)glycosidases"/>
    <property type="match status" value="1"/>
</dbReference>
<dbReference type="Gene3D" id="3.20.20.300">
    <property type="entry name" value="Glycoside hydrolase, family 3, N-terminal domain"/>
    <property type="match status" value="1"/>
</dbReference>
<gene>
    <name evidence="7" type="ORF">C1Y38_07820</name>
</gene>
<name>A0A2K2THS5_LIMFE</name>